<comment type="similarity">
    <text evidence="2">Belongs to the cytochrome P450 family.</text>
</comment>
<keyword evidence="4" id="KW-0479">Metal-binding</keyword>
<dbReference type="CDD" id="cd11041">
    <property type="entry name" value="CYP503A1-like"/>
    <property type="match status" value="1"/>
</dbReference>
<dbReference type="Gene3D" id="1.10.630.10">
    <property type="entry name" value="Cytochrome P450"/>
    <property type="match status" value="1"/>
</dbReference>
<dbReference type="GO" id="GO:0005506">
    <property type="term" value="F:iron ion binding"/>
    <property type="evidence" value="ECO:0007669"/>
    <property type="project" value="InterPro"/>
</dbReference>
<evidence type="ECO:0000256" key="1">
    <source>
        <dbReference type="ARBA" id="ARBA00001971"/>
    </source>
</evidence>
<evidence type="ECO:0000256" key="8">
    <source>
        <dbReference type="SAM" id="Phobius"/>
    </source>
</evidence>
<evidence type="ECO:0000313" key="9">
    <source>
        <dbReference type="EMBL" id="KAK4224319.1"/>
    </source>
</evidence>
<evidence type="ECO:0000256" key="3">
    <source>
        <dbReference type="ARBA" id="ARBA00022617"/>
    </source>
</evidence>
<dbReference type="SUPFAM" id="SSF48264">
    <property type="entry name" value="Cytochrome P450"/>
    <property type="match status" value="1"/>
</dbReference>
<dbReference type="AlphaFoldDB" id="A0AAN7BJ20"/>
<dbReference type="InterPro" id="IPR036396">
    <property type="entry name" value="Cyt_P450_sf"/>
</dbReference>
<evidence type="ECO:0000256" key="6">
    <source>
        <dbReference type="ARBA" id="ARBA00023004"/>
    </source>
</evidence>
<proteinExistence type="inferred from homology"/>
<evidence type="ECO:0000256" key="2">
    <source>
        <dbReference type="ARBA" id="ARBA00010617"/>
    </source>
</evidence>
<keyword evidence="8" id="KW-0812">Transmembrane</keyword>
<keyword evidence="5" id="KW-0560">Oxidoreductase</keyword>
<evidence type="ECO:0000313" key="10">
    <source>
        <dbReference type="Proteomes" id="UP001301958"/>
    </source>
</evidence>
<reference evidence="9" key="2">
    <citation type="submission" date="2023-05" db="EMBL/GenBank/DDBJ databases">
        <authorList>
            <consortium name="Lawrence Berkeley National Laboratory"/>
            <person name="Steindorff A."/>
            <person name="Hensen N."/>
            <person name="Bonometti L."/>
            <person name="Westerberg I."/>
            <person name="Brannstrom I.O."/>
            <person name="Guillou S."/>
            <person name="Cros-Aarteil S."/>
            <person name="Calhoun S."/>
            <person name="Haridas S."/>
            <person name="Kuo A."/>
            <person name="Mondo S."/>
            <person name="Pangilinan J."/>
            <person name="Riley R."/>
            <person name="Labutti K."/>
            <person name="Andreopoulos B."/>
            <person name="Lipzen A."/>
            <person name="Chen C."/>
            <person name="Yanf M."/>
            <person name="Daum C."/>
            <person name="Ng V."/>
            <person name="Clum A."/>
            <person name="Ohm R."/>
            <person name="Martin F."/>
            <person name="Silar P."/>
            <person name="Natvig D."/>
            <person name="Lalanne C."/>
            <person name="Gautier V."/>
            <person name="Ament-Velasquez S.L."/>
            <person name="Kruys A."/>
            <person name="Hutchinson M.I."/>
            <person name="Powell A.J."/>
            <person name="Barry K."/>
            <person name="Miller A.N."/>
            <person name="Grigoriev I.V."/>
            <person name="Debuchy R."/>
            <person name="Gladieux P."/>
            <person name="Thoren M.H."/>
            <person name="Johannesson H."/>
        </authorList>
    </citation>
    <scope>NUCLEOTIDE SEQUENCE</scope>
    <source>
        <strain evidence="9">CBS 990.96</strain>
    </source>
</reference>
<dbReference type="GO" id="GO:0004497">
    <property type="term" value="F:monooxygenase activity"/>
    <property type="evidence" value="ECO:0007669"/>
    <property type="project" value="UniProtKB-KW"/>
</dbReference>
<gene>
    <name evidence="9" type="ORF">QBC38DRAFT_538539</name>
</gene>
<sequence length="477" mass="54566">MALNLDLLLRPAVLAPTLSLLAFFIYNFFFTGIKYPNIPIIGAKKTDYFPLLQATYRNTANWIQAIETADTLYPNIPVQLMQTDFTTPGPDPYLADNPVHHHIITSTLTQQTPNFIPEIVDQIEWAFEKNWGRRKGMERTAINRVFVGKKISRNQEYLDLASGYARAVFLAAVLIRPFWRPLRPLVAPIITIPVKRITRRWNQILVPEIKQRLDEWDTTHQRRGEDAEKINWGLEERNDFLQWLIAQGKELDDPYMYKPETLAGRLTLLNFAGIHTSSIAIVLVIMDLVYGKKEYIDELREISTVLAEFDGKWCKRALAKMIKPDSTMRESQRYNSVIVVGTNRMVVAEEGIVTTSGVRIPKDCQIAVPSHVVLHDEGIYEGAGEFKPFRFVEERLDEKVEYVKRAGKAWATTSNEFLGFGQGRNACPGRFFAATEVRLVEGVGKGKPEVKWFAHATVPDLKACIRVKRREFVREGK</sequence>
<dbReference type="Pfam" id="PF00067">
    <property type="entry name" value="p450"/>
    <property type="match status" value="1"/>
</dbReference>
<dbReference type="GO" id="GO:0020037">
    <property type="term" value="F:heme binding"/>
    <property type="evidence" value="ECO:0007669"/>
    <property type="project" value="InterPro"/>
</dbReference>
<dbReference type="PANTHER" id="PTHR46206">
    <property type="entry name" value="CYTOCHROME P450"/>
    <property type="match status" value="1"/>
</dbReference>
<comment type="cofactor">
    <cofactor evidence="1">
        <name>heme</name>
        <dbReference type="ChEBI" id="CHEBI:30413"/>
    </cofactor>
</comment>
<dbReference type="InterPro" id="IPR001128">
    <property type="entry name" value="Cyt_P450"/>
</dbReference>
<evidence type="ECO:0000256" key="7">
    <source>
        <dbReference type="ARBA" id="ARBA00023033"/>
    </source>
</evidence>
<keyword evidence="6" id="KW-0408">Iron</keyword>
<dbReference type="Proteomes" id="UP001301958">
    <property type="component" value="Unassembled WGS sequence"/>
</dbReference>
<feature type="transmembrane region" description="Helical" evidence="8">
    <location>
        <begin position="12"/>
        <end position="30"/>
    </location>
</feature>
<organism evidence="9 10">
    <name type="scientific">Podospora fimiseda</name>
    <dbReference type="NCBI Taxonomy" id="252190"/>
    <lineage>
        <taxon>Eukaryota</taxon>
        <taxon>Fungi</taxon>
        <taxon>Dikarya</taxon>
        <taxon>Ascomycota</taxon>
        <taxon>Pezizomycotina</taxon>
        <taxon>Sordariomycetes</taxon>
        <taxon>Sordariomycetidae</taxon>
        <taxon>Sordariales</taxon>
        <taxon>Podosporaceae</taxon>
        <taxon>Podospora</taxon>
    </lineage>
</organism>
<protein>
    <submittedName>
        <fullName evidence="9">Ent-kaurene oxidase</fullName>
    </submittedName>
</protein>
<comment type="caution">
    <text evidence="9">The sequence shown here is derived from an EMBL/GenBank/DDBJ whole genome shotgun (WGS) entry which is preliminary data.</text>
</comment>
<keyword evidence="7" id="KW-0503">Monooxygenase</keyword>
<evidence type="ECO:0000256" key="4">
    <source>
        <dbReference type="ARBA" id="ARBA00022723"/>
    </source>
</evidence>
<accession>A0AAN7BJ20</accession>
<dbReference type="GO" id="GO:0016705">
    <property type="term" value="F:oxidoreductase activity, acting on paired donors, with incorporation or reduction of molecular oxygen"/>
    <property type="evidence" value="ECO:0007669"/>
    <property type="project" value="InterPro"/>
</dbReference>
<keyword evidence="8" id="KW-1133">Transmembrane helix</keyword>
<evidence type="ECO:0000256" key="5">
    <source>
        <dbReference type="ARBA" id="ARBA00023002"/>
    </source>
</evidence>
<keyword evidence="10" id="KW-1185">Reference proteome</keyword>
<keyword evidence="8" id="KW-0472">Membrane</keyword>
<name>A0AAN7BJ20_9PEZI</name>
<reference evidence="9" key="1">
    <citation type="journal article" date="2023" name="Mol. Phylogenet. Evol.">
        <title>Genome-scale phylogeny and comparative genomics of the fungal order Sordariales.</title>
        <authorList>
            <person name="Hensen N."/>
            <person name="Bonometti L."/>
            <person name="Westerberg I."/>
            <person name="Brannstrom I.O."/>
            <person name="Guillou S."/>
            <person name="Cros-Aarteil S."/>
            <person name="Calhoun S."/>
            <person name="Haridas S."/>
            <person name="Kuo A."/>
            <person name="Mondo S."/>
            <person name="Pangilinan J."/>
            <person name="Riley R."/>
            <person name="LaButti K."/>
            <person name="Andreopoulos B."/>
            <person name="Lipzen A."/>
            <person name="Chen C."/>
            <person name="Yan M."/>
            <person name="Daum C."/>
            <person name="Ng V."/>
            <person name="Clum A."/>
            <person name="Steindorff A."/>
            <person name="Ohm R.A."/>
            <person name="Martin F."/>
            <person name="Silar P."/>
            <person name="Natvig D.O."/>
            <person name="Lalanne C."/>
            <person name="Gautier V."/>
            <person name="Ament-Velasquez S.L."/>
            <person name="Kruys A."/>
            <person name="Hutchinson M.I."/>
            <person name="Powell A.J."/>
            <person name="Barry K."/>
            <person name="Miller A.N."/>
            <person name="Grigoriev I.V."/>
            <person name="Debuchy R."/>
            <person name="Gladieux P."/>
            <person name="Hiltunen Thoren M."/>
            <person name="Johannesson H."/>
        </authorList>
    </citation>
    <scope>NUCLEOTIDE SEQUENCE</scope>
    <source>
        <strain evidence="9">CBS 990.96</strain>
    </source>
</reference>
<keyword evidence="3" id="KW-0349">Heme</keyword>
<dbReference type="EMBL" id="MU865396">
    <property type="protein sequence ID" value="KAK4224319.1"/>
    <property type="molecule type" value="Genomic_DNA"/>
</dbReference>
<dbReference type="PANTHER" id="PTHR46206:SF1">
    <property type="entry name" value="P450, PUTATIVE (EUROFUNG)-RELATED"/>
    <property type="match status" value="1"/>
</dbReference>